<sequence>TSGKYLAKIQPEDIPEMVRKSRFPPLEKVDFAAVSDNAEHFEKISLVRLMEFLAEARPDLAAAIQDRGMPGAKYIAKLRLHLLNQIKHPEKALAKSTEYEPKGKMVKAKRLPNFPKRFFALFVKPCFIPPR</sequence>
<organism evidence="1">
    <name type="scientific">marine sediment metagenome</name>
    <dbReference type="NCBI Taxonomy" id="412755"/>
    <lineage>
        <taxon>unclassified sequences</taxon>
        <taxon>metagenomes</taxon>
        <taxon>ecological metagenomes</taxon>
    </lineage>
</organism>
<proteinExistence type="predicted"/>
<evidence type="ECO:0000313" key="1">
    <source>
        <dbReference type="EMBL" id="GAJ23930.1"/>
    </source>
</evidence>
<comment type="caution">
    <text evidence="1">The sequence shown here is derived from an EMBL/GenBank/DDBJ whole genome shotgun (WGS) entry which is preliminary data.</text>
</comment>
<reference evidence="1" key="1">
    <citation type="journal article" date="2014" name="Front. Microbiol.">
        <title>High frequency of phylogenetically diverse reductive dehalogenase-homologous genes in deep subseafloor sedimentary metagenomes.</title>
        <authorList>
            <person name="Kawai M."/>
            <person name="Futagami T."/>
            <person name="Toyoda A."/>
            <person name="Takaki Y."/>
            <person name="Nishi S."/>
            <person name="Hori S."/>
            <person name="Arai W."/>
            <person name="Tsubouchi T."/>
            <person name="Morono Y."/>
            <person name="Uchiyama I."/>
            <person name="Ito T."/>
            <person name="Fujiyama A."/>
            <person name="Inagaki F."/>
            <person name="Takami H."/>
        </authorList>
    </citation>
    <scope>NUCLEOTIDE SEQUENCE</scope>
    <source>
        <strain evidence="1">Expedition CK06-06</strain>
    </source>
</reference>
<accession>X1W2L8</accession>
<dbReference type="AlphaFoldDB" id="X1W2L8"/>
<protein>
    <submittedName>
        <fullName evidence="1">Uncharacterized protein</fullName>
    </submittedName>
</protein>
<gene>
    <name evidence="1" type="ORF">S12H4_60658</name>
</gene>
<feature type="non-terminal residue" evidence="1">
    <location>
        <position position="1"/>
    </location>
</feature>
<dbReference type="EMBL" id="BARW01039984">
    <property type="protein sequence ID" value="GAJ23930.1"/>
    <property type="molecule type" value="Genomic_DNA"/>
</dbReference>
<name>X1W2L8_9ZZZZ</name>
<feature type="non-terminal residue" evidence="1">
    <location>
        <position position="131"/>
    </location>
</feature>